<evidence type="ECO:0000313" key="2">
    <source>
        <dbReference type="EMBL" id="OMO58790.1"/>
    </source>
</evidence>
<evidence type="ECO:0000313" key="3">
    <source>
        <dbReference type="Proteomes" id="UP000187203"/>
    </source>
</evidence>
<proteinExistence type="predicted"/>
<feature type="signal peptide" evidence="1">
    <location>
        <begin position="1"/>
        <end position="23"/>
    </location>
</feature>
<name>A0A1R3GL82_9ROSI</name>
<keyword evidence="3" id="KW-1185">Reference proteome</keyword>
<evidence type="ECO:0000256" key="1">
    <source>
        <dbReference type="SAM" id="SignalP"/>
    </source>
</evidence>
<organism evidence="2 3">
    <name type="scientific">Corchorus olitorius</name>
    <dbReference type="NCBI Taxonomy" id="93759"/>
    <lineage>
        <taxon>Eukaryota</taxon>
        <taxon>Viridiplantae</taxon>
        <taxon>Streptophyta</taxon>
        <taxon>Embryophyta</taxon>
        <taxon>Tracheophyta</taxon>
        <taxon>Spermatophyta</taxon>
        <taxon>Magnoliopsida</taxon>
        <taxon>eudicotyledons</taxon>
        <taxon>Gunneridae</taxon>
        <taxon>Pentapetalae</taxon>
        <taxon>rosids</taxon>
        <taxon>malvids</taxon>
        <taxon>Malvales</taxon>
        <taxon>Malvaceae</taxon>
        <taxon>Grewioideae</taxon>
        <taxon>Apeibeae</taxon>
        <taxon>Corchorus</taxon>
    </lineage>
</organism>
<dbReference type="AlphaFoldDB" id="A0A1R3GL82"/>
<comment type="caution">
    <text evidence="2">The sequence shown here is derived from an EMBL/GenBank/DDBJ whole genome shotgun (WGS) entry which is preliminary data.</text>
</comment>
<sequence length="41" mass="4750">MATYMSHETLFLMLLLLKSFMLANEQESEEQGTEIRGKEIS</sequence>
<feature type="chain" id="PRO_5012210010" evidence="1">
    <location>
        <begin position="24"/>
        <end position="41"/>
    </location>
</feature>
<dbReference type="EMBL" id="AWUE01022356">
    <property type="protein sequence ID" value="OMO58790.1"/>
    <property type="molecule type" value="Genomic_DNA"/>
</dbReference>
<reference evidence="3" key="1">
    <citation type="submission" date="2013-09" db="EMBL/GenBank/DDBJ databases">
        <title>Corchorus olitorius genome sequencing.</title>
        <authorList>
            <person name="Alam M."/>
            <person name="Haque M.S."/>
            <person name="Islam M.S."/>
            <person name="Emdad E.M."/>
            <person name="Islam M.M."/>
            <person name="Ahmed B."/>
            <person name="Halim A."/>
            <person name="Hossen Q.M.M."/>
            <person name="Hossain M.Z."/>
            <person name="Ahmed R."/>
            <person name="Khan M.M."/>
            <person name="Islam R."/>
            <person name="Rashid M.M."/>
            <person name="Khan S.A."/>
            <person name="Rahman M.S."/>
            <person name="Alam M."/>
            <person name="Yahiya A.S."/>
            <person name="Khan M.S."/>
            <person name="Azam M.S."/>
            <person name="Haque T."/>
            <person name="Lashkar M.Z.H."/>
            <person name="Akhand A.I."/>
            <person name="Morshed G."/>
            <person name="Roy S."/>
            <person name="Uddin K.S."/>
            <person name="Rabeya T."/>
            <person name="Hossain A.S."/>
            <person name="Chowdhury A."/>
            <person name="Snigdha A.R."/>
            <person name="Mortoza M.S."/>
            <person name="Matin S.A."/>
            <person name="Hoque S.M.E."/>
            <person name="Islam M.K."/>
            <person name="Roy D.K."/>
            <person name="Haider R."/>
            <person name="Moosa M.M."/>
            <person name="Elias S.M."/>
            <person name="Hasan A.M."/>
            <person name="Jahan S."/>
            <person name="Shafiuddin M."/>
            <person name="Mahmood N."/>
            <person name="Shommy N.S."/>
        </authorList>
    </citation>
    <scope>NUCLEOTIDE SEQUENCE [LARGE SCALE GENOMIC DNA]</scope>
    <source>
        <strain evidence="3">cv. O-4</strain>
    </source>
</reference>
<accession>A0A1R3GL82</accession>
<protein>
    <submittedName>
        <fullName evidence="2">Uncharacterized protein</fullName>
    </submittedName>
</protein>
<keyword evidence="1" id="KW-0732">Signal</keyword>
<gene>
    <name evidence="2" type="ORF">COLO4_34375</name>
</gene>
<dbReference type="Proteomes" id="UP000187203">
    <property type="component" value="Unassembled WGS sequence"/>
</dbReference>